<feature type="compositionally biased region" description="Low complexity" evidence="1">
    <location>
        <begin position="116"/>
        <end position="132"/>
    </location>
</feature>
<feature type="compositionally biased region" description="Low complexity" evidence="1">
    <location>
        <begin position="279"/>
        <end position="307"/>
    </location>
</feature>
<feature type="non-terminal residue" evidence="2">
    <location>
        <position position="481"/>
    </location>
</feature>
<comment type="caution">
    <text evidence="2">The sequence shown here is derived from an EMBL/GenBank/DDBJ whole genome shotgun (WGS) entry which is preliminary data.</text>
</comment>
<dbReference type="Proteomes" id="UP000221165">
    <property type="component" value="Unassembled WGS sequence"/>
</dbReference>
<feature type="compositionally biased region" description="Gly residues" evidence="1">
    <location>
        <begin position="463"/>
        <end position="472"/>
    </location>
</feature>
<feature type="compositionally biased region" description="Low complexity" evidence="1">
    <location>
        <begin position="150"/>
        <end position="161"/>
    </location>
</feature>
<proteinExistence type="predicted"/>
<organism evidence="2 3">
    <name type="scientific">Cystoisospora suis</name>
    <dbReference type="NCBI Taxonomy" id="483139"/>
    <lineage>
        <taxon>Eukaryota</taxon>
        <taxon>Sar</taxon>
        <taxon>Alveolata</taxon>
        <taxon>Apicomplexa</taxon>
        <taxon>Conoidasida</taxon>
        <taxon>Coccidia</taxon>
        <taxon>Eucoccidiorida</taxon>
        <taxon>Eimeriorina</taxon>
        <taxon>Sarcocystidae</taxon>
        <taxon>Cystoisospora</taxon>
    </lineage>
</organism>
<feature type="compositionally biased region" description="Basic and acidic residues" evidence="1">
    <location>
        <begin position="133"/>
        <end position="148"/>
    </location>
</feature>
<dbReference type="VEuPathDB" id="ToxoDB:CSUI_011500"/>
<feature type="region of interest" description="Disordered" evidence="1">
    <location>
        <begin position="453"/>
        <end position="481"/>
    </location>
</feature>
<evidence type="ECO:0000313" key="3">
    <source>
        <dbReference type="Proteomes" id="UP000221165"/>
    </source>
</evidence>
<feature type="compositionally biased region" description="Low complexity" evidence="1">
    <location>
        <begin position="41"/>
        <end position="57"/>
    </location>
</feature>
<feature type="non-terminal residue" evidence="2">
    <location>
        <position position="1"/>
    </location>
</feature>
<protein>
    <submittedName>
        <fullName evidence="2">Start-2 domain protein</fullName>
    </submittedName>
</protein>
<feature type="compositionally biased region" description="Basic and acidic residues" evidence="1">
    <location>
        <begin position="72"/>
        <end position="83"/>
    </location>
</feature>
<feature type="compositionally biased region" description="Low complexity" evidence="1">
    <location>
        <begin position="176"/>
        <end position="186"/>
    </location>
</feature>
<feature type="compositionally biased region" description="Basic and acidic residues" evidence="1">
    <location>
        <begin position="225"/>
        <end position="245"/>
    </location>
</feature>
<dbReference type="AlphaFoldDB" id="A0A2C6JRU7"/>
<feature type="compositionally biased region" description="Basic and acidic residues" evidence="1">
    <location>
        <begin position="100"/>
        <end position="112"/>
    </location>
</feature>
<feature type="compositionally biased region" description="Polar residues" evidence="1">
    <location>
        <begin position="26"/>
        <end position="37"/>
    </location>
</feature>
<dbReference type="RefSeq" id="XP_067916426.1">
    <property type="nucleotide sequence ID" value="XM_068071598.1"/>
</dbReference>
<feature type="compositionally biased region" description="Basic and acidic residues" evidence="1">
    <location>
        <begin position="252"/>
        <end position="263"/>
    </location>
</feature>
<feature type="region of interest" description="Disordered" evidence="1">
    <location>
        <begin position="402"/>
        <end position="438"/>
    </location>
</feature>
<reference evidence="2 3" key="1">
    <citation type="journal article" date="2017" name="Int. J. Parasitol.">
        <title>The genome of the protozoan parasite Cystoisospora suis and a reverse vaccinology approach to identify vaccine candidates.</title>
        <authorList>
            <person name="Palmieri N."/>
            <person name="Shrestha A."/>
            <person name="Ruttkowski B."/>
            <person name="Beck T."/>
            <person name="Vogl C."/>
            <person name="Tomley F."/>
            <person name="Blake D.P."/>
            <person name="Joachim A."/>
        </authorList>
    </citation>
    <scope>NUCLEOTIDE SEQUENCE [LARGE SCALE GENOMIC DNA]</scope>
    <source>
        <strain evidence="2 3">Wien I</strain>
    </source>
</reference>
<evidence type="ECO:0000256" key="1">
    <source>
        <dbReference type="SAM" id="MobiDB-lite"/>
    </source>
</evidence>
<gene>
    <name evidence="2" type="ORF">CSUI_011500</name>
</gene>
<name>A0A2C6JRU7_9APIC</name>
<feature type="region of interest" description="Disordered" evidence="1">
    <location>
        <begin position="1"/>
        <end position="323"/>
    </location>
</feature>
<dbReference type="EMBL" id="MIGC01012476">
    <property type="protein sequence ID" value="PHJ14690.1"/>
    <property type="molecule type" value="Genomic_DNA"/>
</dbReference>
<keyword evidence="3" id="KW-1185">Reference proteome</keyword>
<evidence type="ECO:0000313" key="2">
    <source>
        <dbReference type="EMBL" id="PHJ14690.1"/>
    </source>
</evidence>
<accession>A0A2C6JRU7</accession>
<feature type="compositionally biased region" description="Low complexity" evidence="1">
    <location>
        <begin position="1"/>
        <end position="21"/>
    </location>
</feature>
<dbReference type="GeneID" id="94434809"/>
<sequence>FSRVSVPRPSPSSASAGLSSSKHNQKPQQTTLLSSCPPSVAGAPDTSSSSPPAAGAPQETVLPPSPSALALAEKHEEKKKDENLSDLPTKSEGGGEQGGEENKQKQAEDIPLLHDGASPSPSSGGAAAAVPSPHDHEKDSPLPNHVDDASPSSSCPQSPSPRGVIPLEGKVSHARPSSSSSPPSDDISPHEGENGARLSSDGKTQGEEEPSSSSPSLPALVITAKDQKDPHAPTDNPSHDKDDCSHTAGGAEKGKEERKKEDGDLPSSEDALKTKAEEASSPALIPLSPSTNGEKSSSSSSAAAAAGGEEEEKGMVNEMGGMTDDTMMDACTYGEYSRGLAGSRGGGPGHMVDGKMSLDEVLDRKWKKLSSYMHEEQLFKAYSYLLLLEHQVDHRLTVLTTTLASSPPPPPPTDGNSSSLSGGPSGKTPPHLSSLARSGSCASSQLSAFSSANLGGACQGKTPQGGGIGAGGIASSSSNHP</sequence>